<dbReference type="InterPro" id="IPR036388">
    <property type="entry name" value="WH-like_DNA-bd_sf"/>
</dbReference>
<dbReference type="Pfam" id="PF03965">
    <property type="entry name" value="Penicillinase_R"/>
    <property type="match status" value="1"/>
</dbReference>
<keyword evidence="4" id="KW-0804">Transcription</keyword>
<dbReference type="GO" id="GO:0003677">
    <property type="term" value="F:DNA binding"/>
    <property type="evidence" value="ECO:0007669"/>
    <property type="project" value="UniProtKB-KW"/>
</dbReference>
<dbReference type="SUPFAM" id="SSF46785">
    <property type="entry name" value="Winged helix' DNA-binding domain"/>
    <property type="match status" value="1"/>
</dbReference>
<evidence type="ECO:0000256" key="1">
    <source>
        <dbReference type="ARBA" id="ARBA00011046"/>
    </source>
</evidence>
<dbReference type="Gene3D" id="1.10.4040.10">
    <property type="entry name" value="Penicillinase repressor domain"/>
    <property type="match status" value="1"/>
</dbReference>
<evidence type="ECO:0000313" key="5">
    <source>
        <dbReference type="EMBL" id="TXC64740.1"/>
    </source>
</evidence>
<dbReference type="AlphaFoldDB" id="A0A5C6TX72"/>
<evidence type="ECO:0000256" key="3">
    <source>
        <dbReference type="ARBA" id="ARBA00023125"/>
    </source>
</evidence>
<reference evidence="5 6" key="1">
    <citation type="journal article" date="2015" name="J. Microbiol.">
        <title>Sphingosinicella ginsenosidimutans sp. nov., with ginsenoside converting activity.</title>
        <authorList>
            <person name="Kim J.K."/>
            <person name="Kang M.S."/>
            <person name="Park S.C."/>
            <person name="Kim K.M."/>
            <person name="Choi K."/>
            <person name="Yoon M.H."/>
            <person name="Im W.T."/>
        </authorList>
    </citation>
    <scope>NUCLEOTIDE SEQUENCE [LARGE SCALE GENOMIC DNA]</scope>
    <source>
        <strain evidence="5 6">BS-11</strain>
    </source>
</reference>
<dbReference type="RefSeq" id="WP_147044163.1">
    <property type="nucleotide sequence ID" value="NZ_BAABIR010000001.1"/>
</dbReference>
<comment type="caution">
    <text evidence="5">The sequence shown here is derived from an EMBL/GenBank/DDBJ whole genome shotgun (WGS) entry which is preliminary data.</text>
</comment>
<comment type="similarity">
    <text evidence="1">Belongs to the BlaI transcriptional regulatory family.</text>
</comment>
<dbReference type="InterPro" id="IPR005650">
    <property type="entry name" value="BlaI_family"/>
</dbReference>
<dbReference type="InterPro" id="IPR036390">
    <property type="entry name" value="WH_DNA-bd_sf"/>
</dbReference>
<evidence type="ECO:0000256" key="2">
    <source>
        <dbReference type="ARBA" id="ARBA00023015"/>
    </source>
</evidence>
<evidence type="ECO:0000313" key="6">
    <source>
        <dbReference type="Proteomes" id="UP000321249"/>
    </source>
</evidence>
<keyword evidence="2" id="KW-0805">Transcription regulation</keyword>
<dbReference type="GO" id="GO:0045892">
    <property type="term" value="P:negative regulation of DNA-templated transcription"/>
    <property type="evidence" value="ECO:0007669"/>
    <property type="project" value="InterPro"/>
</dbReference>
<dbReference type="Proteomes" id="UP000321249">
    <property type="component" value="Unassembled WGS sequence"/>
</dbReference>
<organism evidence="5 6">
    <name type="scientific">Allosphingosinicella ginsenosidimutans</name>
    <dbReference type="NCBI Taxonomy" id="1176539"/>
    <lineage>
        <taxon>Bacteria</taxon>
        <taxon>Pseudomonadati</taxon>
        <taxon>Pseudomonadota</taxon>
        <taxon>Alphaproteobacteria</taxon>
        <taxon>Sphingomonadales</taxon>
        <taxon>Sphingomonadaceae</taxon>
        <taxon>Allosphingosinicella</taxon>
    </lineage>
</organism>
<dbReference type="PIRSF" id="PIRSF019455">
    <property type="entry name" value="CopR_AtkY"/>
    <property type="match status" value="1"/>
</dbReference>
<sequence length="122" mass="14007">MAERISSAEHEVMEVLWRDSPLSAAEVAERIGERRRWSIRTVKTMLARLLAKGVLAHEEDGRRYLYRPAIARDDYVAAESRRLLDRLFDGRVTPLVAHLAERDRLSEADIAEIEALLQALKQ</sequence>
<proteinExistence type="inferred from homology"/>
<dbReference type="EMBL" id="VOQQ01000001">
    <property type="protein sequence ID" value="TXC64740.1"/>
    <property type="molecule type" value="Genomic_DNA"/>
</dbReference>
<evidence type="ECO:0000256" key="4">
    <source>
        <dbReference type="ARBA" id="ARBA00023163"/>
    </source>
</evidence>
<dbReference type="OrthoDB" id="279010at2"/>
<gene>
    <name evidence="5" type="ORF">FRZ32_14440</name>
</gene>
<protein>
    <submittedName>
        <fullName evidence="5">BlaI/MecI/CopY family transcriptional regulator</fullName>
    </submittedName>
</protein>
<accession>A0A5C6TX72</accession>
<keyword evidence="6" id="KW-1185">Reference proteome</keyword>
<dbReference type="Gene3D" id="1.10.10.10">
    <property type="entry name" value="Winged helix-like DNA-binding domain superfamily/Winged helix DNA-binding domain"/>
    <property type="match status" value="1"/>
</dbReference>
<name>A0A5C6TX72_9SPHN</name>
<keyword evidence="3" id="KW-0238">DNA-binding</keyword>